<dbReference type="InterPro" id="IPR013785">
    <property type="entry name" value="Aldolase_TIM"/>
</dbReference>
<evidence type="ECO:0000313" key="11">
    <source>
        <dbReference type="Proteomes" id="UP001195963"/>
    </source>
</evidence>
<sequence>MKTRFLCQQLGTQYPIIQAPMAGGILSADFIAKVCEFGLLGSIPSGYLTLAQLDSLIQSVKSKTDKPFQVNLFVDHCEYPDKLAKPAEVIEIEKRLGIFTSQDCQLPKHPSASDIIDLVIAHQVPIISTTFGLLREQDYQRYKDAGGQVMVTVNSLDEAHKVLSEANADMIVYQNALAGGHKGGFNDAEYDAEAVMLTLKRDYPYTQLIKSGGIVNQKDILFALEQGFDGVQIGTGFLMTQESSASQTYKQALLGVCDDNQLMQTTSITGRQARGIVNELAMLELERSPLFPQQHYATKTIREHAKSHDLPQYQSLWAGNGAVNITSLPELEDYMFSLVNG</sequence>
<evidence type="ECO:0000256" key="6">
    <source>
        <dbReference type="ARBA" id="ARBA00023002"/>
    </source>
</evidence>
<protein>
    <recommendedName>
        <fullName evidence="8">Propionate 3-nitronate monooxygenase</fullName>
    </recommendedName>
</protein>
<reference evidence="10 11" key="1">
    <citation type="submission" date="2021-07" db="EMBL/GenBank/DDBJ databases">
        <title>Shewanella sp. nov, isolated from SCS.</title>
        <authorList>
            <person name="Cao W.R."/>
        </authorList>
    </citation>
    <scope>NUCLEOTIDE SEQUENCE [LARGE SCALE GENOMIC DNA]</scope>
    <source>
        <strain evidence="10 11">NR704-98</strain>
    </source>
</reference>
<evidence type="ECO:0000256" key="2">
    <source>
        <dbReference type="ARBA" id="ARBA00009881"/>
    </source>
</evidence>
<dbReference type="SUPFAM" id="SSF51412">
    <property type="entry name" value="Inosine monophosphate dehydrogenase (IMPDH)"/>
    <property type="match status" value="1"/>
</dbReference>
<dbReference type="Proteomes" id="UP001195963">
    <property type="component" value="Unassembled WGS sequence"/>
</dbReference>
<comment type="cofactor">
    <cofactor evidence="1">
        <name>FMN</name>
        <dbReference type="ChEBI" id="CHEBI:58210"/>
    </cofactor>
</comment>
<comment type="catalytic activity">
    <reaction evidence="9">
        <text>3 propionate 3-nitronate + 3 O2 + H2O = 3 3-oxopropanoate + 2 nitrate + nitrite + H2O2 + 3 H(+)</text>
        <dbReference type="Rhea" id="RHEA:57332"/>
        <dbReference type="ChEBI" id="CHEBI:15377"/>
        <dbReference type="ChEBI" id="CHEBI:15378"/>
        <dbReference type="ChEBI" id="CHEBI:15379"/>
        <dbReference type="ChEBI" id="CHEBI:16240"/>
        <dbReference type="ChEBI" id="CHEBI:16301"/>
        <dbReference type="ChEBI" id="CHEBI:17632"/>
        <dbReference type="ChEBI" id="CHEBI:33190"/>
        <dbReference type="ChEBI" id="CHEBI:136067"/>
    </reaction>
</comment>
<dbReference type="GO" id="GO:0004497">
    <property type="term" value="F:monooxygenase activity"/>
    <property type="evidence" value="ECO:0007669"/>
    <property type="project" value="UniProtKB-KW"/>
</dbReference>
<dbReference type="PANTHER" id="PTHR42747">
    <property type="entry name" value="NITRONATE MONOOXYGENASE-RELATED"/>
    <property type="match status" value="1"/>
</dbReference>
<name>A0ABS7E9K6_9GAMM</name>
<evidence type="ECO:0000256" key="8">
    <source>
        <dbReference type="ARBA" id="ARBA00031155"/>
    </source>
</evidence>
<dbReference type="RefSeq" id="WP_220111649.1">
    <property type="nucleotide sequence ID" value="NZ_JAHZST010000025.1"/>
</dbReference>
<evidence type="ECO:0000256" key="3">
    <source>
        <dbReference type="ARBA" id="ARBA00022575"/>
    </source>
</evidence>
<proteinExistence type="inferred from homology"/>
<evidence type="ECO:0000256" key="5">
    <source>
        <dbReference type="ARBA" id="ARBA00022643"/>
    </source>
</evidence>
<evidence type="ECO:0000256" key="1">
    <source>
        <dbReference type="ARBA" id="ARBA00001917"/>
    </source>
</evidence>
<dbReference type="EMBL" id="JAHZST010000025">
    <property type="protein sequence ID" value="MBW8186351.1"/>
    <property type="molecule type" value="Genomic_DNA"/>
</dbReference>
<keyword evidence="11" id="KW-1185">Reference proteome</keyword>
<keyword evidence="6" id="KW-0560">Oxidoreductase</keyword>
<dbReference type="InterPro" id="IPR004136">
    <property type="entry name" value="NMO"/>
</dbReference>
<keyword evidence="4" id="KW-0285">Flavoprotein</keyword>
<keyword evidence="3" id="KW-0216">Detoxification</keyword>
<comment type="caution">
    <text evidence="10">The sequence shown here is derived from an EMBL/GenBank/DDBJ whole genome shotgun (WGS) entry which is preliminary data.</text>
</comment>
<accession>A0ABS7E9K6</accession>
<keyword evidence="5" id="KW-0288">FMN</keyword>
<keyword evidence="7 10" id="KW-0503">Monooxygenase</keyword>
<dbReference type="CDD" id="cd04730">
    <property type="entry name" value="NPD_like"/>
    <property type="match status" value="1"/>
</dbReference>
<evidence type="ECO:0000313" key="10">
    <source>
        <dbReference type="EMBL" id="MBW8186351.1"/>
    </source>
</evidence>
<dbReference type="Gene3D" id="3.20.20.70">
    <property type="entry name" value="Aldolase class I"/>
    <property type="match status" value="1"/>
</dbReference>
<dbReference type="Pfam" id="PF03060">
    <property type="entry name" value="NMO"/>
    <property type="match status" value="1"/>
</dbReference>
<evidence type="ECO:0000256" key="9">
    <source>
        <dbReference type="ARBA" id="ARBA00049401"/>
    </source>
</evidence>
<dbReference type="PANTHER" id="PTHR42747:SF3">
    <property type="entry name" value="NITRONATE MONOOXYGENASE-RELATED"/>
    <property type="match status" value="1"/>
</dbReference>
<gene>
    <name evidence="10" type="ORF">K0625_22255</name>
</gene>
<comment type="similarity">
    <text evidence="2">Belongs to the nitronate monooxygenase family. NMO class I subfamily.</text>
</comment>
<evidence type="ECO:0000256" key="4">
    <source>
        <dbReference type="ARBA" id="ARBA00022630"/>
    </source>
</evidence>
<evidence type="ECO:0000256" key="7">
    <source>
        <dbReference type="ARBA" id="ARBA00023033"/>
    </source>
</evidence>
<organism evidence="10 11">
    <name type="scientific">Shewanella nanhaiensis</name>
    <dbReference type="NCBI Taxonomy" id="2864872"/>
    <lineage>
        <taxon>Bacteria</taxon>
        <taxon>Pseudomonadati</taxon>
        <taxon>Pseudomonadota</taxon>
        <taxon>Gammaproteobacteria</taxon>
        <taxon>Alteromonadales</taxon>
        <taxon>Shewanellaceae</taxon>
        <taxon>Shewanella</taxon>
    </lineage>
</organism>